<dbReference type="CDD" id="cd02135">
    <property type="entry name" value="YdjA-like"/>
    <property type="match status" value="1"/>
</dbReference>
<dbReference type="InterPro" id="IPR000415">
    <property type="entry name" value="Nitroreductase-like"/>
</dbReference>
<comment type="similarity">
    <text evidence="2">Belongs to the nitroreductase family.</text>
</comment>
<sequence>MSLFKTRRTIKPAFMDASREVPLALLDTILEDAHWAPTHGLTQPWRFHVFHGRRKLLDLSEGLQAVFCASVPAEQQDEGTLNKLAQYPAGSAAAVALLVHVPAKSRIPEWEEVAAVCCAAQNLMLSAHTQGLGAFWSTTPTTTRPEFVHWLGAEPELHRSLGIIYLGWPKDGAREKLSSTRVPLAERIIWH</sequence>
<feature type="domain" description="Nitroreductase" evidence="8">
    <location>
        <begin position="5"/>
        <end position="168"/>
    </location>
</feature>
<dbReference type="PANTHER" id="PTHR43821">
    <property type="entry name" value="NAD(P)H NITROREDUCTASE YDJA-RELATED"/>
    <property type="match status" value="1"/>
</dbReference>
<dbReference type="Gene3D" id="3.40.109.10">
    <property type="entry name" value="NADH Oxidase"/>
    <property type="match status" value="1"/>
</dbReference>
<keyword evidence="4" id="KW-0288">FMN</keyword>
<dbReference type="InterPro" id="IPR026021">
    <property type="entry name" value="YdjA-like"/>
</dbReference>
<dbReference type="InterPro" id="IPR029479">
    <property type="entry name" value="Nitroreductase"/>
</dbReference>
<dbReference type="RefSeq" id="WP_068712009.1">
    <property type="nucleotide sequence ID" value="NZ_LSZP01000042.1"/>
</dbReference>
<accession>A0A139SLM7</accession>
<dbReference type="STRING" id="1548208.AXK12_05370"/>
<proteinExistence type="inferred from homology"/>
<dbReference type="SUPFAM" id="SSF55469">
    <property type="entry name" value="FMN-dependent nitroreductase-like"/>
    <property type="match status" value="1"/>
</dbReference>
<comment type="cofactor">
    <cofactor evidence="1">
        <name>FMN</name>
        <dbReference type="ChEBI" id="CHEBI:58210"/>
    </cofactor>
</comment>
<evidence type="ECO:0000256" key="3">
    <source>
        <dbReference type="ARBA" id="ARBA00022630"/>
    </source>
</evidence>
<dbReference type="PANTHER" id="PTHR43821:SF1">
    <property type="entry name" value="NAD(P)H NITROREDUCTASE YDJA-RELATED"/>
    <property type="match status" value="1"/>
</dbReference>
<keyword evidence="3" id="KW-0285">Flavoprotein</keyword>
<comment type="caution">
    <text evidence="9">The sequence shown here is derived from an EMBL/GenBank/DDBJ whole genome shotgun (WGS) entry which is preliminary data.</text>
</comment>
<keyword evidence="10" id="KW-1185">Reference proteome</keyword>
<evidence type="ECO:0000256" key="4">
    <source>
        <dbReference type="ARBA" id="ARBA00022643"/>
    </source>
</evidence>
<reference evidence="9 10" key="1">
    <citation type="submission" date="2016-02" db="EMBL/GenBank/DDBJ databases">
        <authorList>
            <person name="Wen L."/>
            <person name="He K."/>
            <person name="Yang H."/>
        </authorList>
    </citation>
    <scope>NUCLEOTIDE SEQUENCE [LARGE SCALE GENOMIC DNA]</scope>
    <source>
        <strain evidence="9 10">CV41</strain>
    </source>
</reference>
<keyword evidence="5" id="KW-0521">NADP</keyword>
<gene>
    <name evidence="9" type="ORF">AXK12_05370</name>
</gene>
<keyword evidence="7" id="KW-0520">NAD</keyword>
<keyword evidence="6" id="KW-0560">Oxidoreductase</keyword>
<evidence type="ECO:0000259" key="8">
    <source>
        <dbReference type="Pfam" id="PF00881"/>
    </source>
</evidence>
<evidence type="ECO:0000256" key="7">
    <source>
        <dbReference type="ARBA" id="ARBA00023027"/>
    </source>
</evidence>
<dbReference type="EMBL" id="LSZP01000042">
    <property type="protein sequence ID" value="KXU35400.1"/>
    <property type="molecule type" value="Genomic_DNA"/>
</dbReference>
<dbReference type="Pfam" id="PF00881">
    <property type="entry name" value="Nitroreductase"/>
    <property type="match status" value="1"/>
</dbReference>
<evidence type="ECO:0000313" key="9">
    <source>
        <dbReference type="EMBL" id="KXU35400.1"/>
    </source>
</evidence>
<dbReference type="Proteomes" id="UP000071392">
    <property type="component" value="Unassembled WGS sequence"/>
</dbReference>
<evidence type="ECO:0000313" key="10">
    <source>
        <dbReference type="Proteomes" id="UP000071392"/>
    </source>
</evidence>
<dbReference type="InterPro" id="IPR052530">
    <property type="entry name" value="NAD(P)H_nitroreductase"/>
</dbReference>
<evidence type="ECO:0000256" key="6">
    <source>
        <dbReference type="ARBA" id="ARBA00023002"/>
    </source>
</evidence>
<dbReference type="GO" id="GO:0016491">
    <property type="term" value="F:oxidoreductase activity"/>
    <property type="evidence" value="ECO:0007669"/>
    <property type="project" value="UniProtKB-KW"/>
</dbReference>
<evidence type="ECO:0000256" key="5">
    <source>
        <dbReference type="ARBA" id="ARBA00022857"/>
    </source>
</evidence>
<evidence type="ECO:0000256" key="1">
    <source>
        <dbReference type="ARBA" id="ARBA00001917"/>
    </source>
</evidence>
<evidence type="ECO:0000256" key="2">
    <source>
        <dbReference type="ARBA" id="ARBA00007118"/>
    </source>
</evidence>
<dbReference type="AlphaFoldDB" id="A0A139SLM7"/>
<protein>
    <recommendedName>
        <fullName evidence="8">Nitroreductase domain-containing protein</fullName>
    </recommendedName>
</protein>
<organism evidence="9 10">
    <name type="scientific">Cephaloticoccus capnophilus</name>
    <dbReference type="NCBI Taxonomy" id="1548208"/>
    <lineage>
        <taxon>Bacteria</taxon>
        <taxon>Pseudomonadati</taxon>
        <taxon>Verrucomicrobiota</taxon>
        <taxon>Opitutia</taxon>
        <taxon>Opitutales</taxon>
        <taxon>Opitutaceae</taxon>
        <taxon>Cephaloticoccus</taxon>
    </lineage>
</organism>
<dbReference type="OrthoDB" id="9804207at2"/>
<name>A0A139SLM7_9BACT</name>